<evidence type="ECO:0000259" key="4">
    <source>
        <dbReference type="PROSITE" id="PS51898"/>
    </source>
</evidence>
<dbReference type="EMBL" id="JACGWT010000005">
    <property type="protein sequence ID" value="MBA8795564.1"/>
    <property type="molecule type" value="Genomic_DNA"/>
</dbReference>
<keyword evidence="7" id="KW-1185">Reference proteome</keyword>
<evidence type="ECO:0000313" key="6">
    <source>
        <dbReference type="EMBL" id="MBA8795564.1"/>
    </source>
</evidence>
<organism evidence="6 7">
    <name type="scientific">Microlunatus kandeliicorticis</name>
    <dbReference type="NCBI Taxonomy" id="1759536"/>
    <lineage>
        <taxon>Bacteria</taxon>
        <taxon>Bacillati</taxon>
        <taxon>Actinomycetota</taxon>
        <taxon>Actinomycetes</taxon>
        <taxon>Propionibacteriales</taxon>
        <taxon>Propionibacteriaceae</taxon>
        <taxon>Microlunatus</taxon>
    </lineage>
</organism>
<dbReference type="PROSITE" id="PS51900">
    <property type="entry name" value="CB"/>
    <property type="match status" value="2"/>
</dbReference>
<gene>
    <name evidence="6" type="ORF">FHX74_003200</name>
</gene>
<name>A0A7W3IUR7_9ACTN</name>
<evidence type="ECO:0000313" key="7">
    <source>
        <dbReference type="Proteomes" id="UP000523079"/>
    </source>
</evidence>
<feature type="domain" description="Core-binding (CB)" evidence="5">
    <location>
        <begin position="159"/>
        <end position="236"/>
    </location>
</feature>
<evidence type="ECO:0000256" key="3">
    <source>
        <dbReference type="PROSITE-ProRule" id="PRU01248"/>
    </source>
</evidence>
<sequence length="439" mass="47782">MTPAQLAAWLSSLTGLSLDGRRTAATAVRAFYRWAYLTGRVESDPAALLAGRRVEVHDGFPAGWRQPIASYVTGLQLTPRVVRQRAAWLRRFAADHPDPMAVTGHQVADWVQERPEGRQRPARQALRGFYRWAHREHLVEVDVAGGLPDARHADTELPVAWQAAVDGWKLYLQASGARPGTVRLRLLVLSTLARHHVTPADVTGRDLVAWLADQSWEPSTRKGARTTARGFFGWAAGEGLVEHDPTGRLPAVRVPAGKPKPTPEAVLTAALERSTDRERLMLLLAAYAGLRRSEIAAVRPQHIIGGVLHVKGKGGRSRIVPVHPLLEEAIEAELGRRRAGRLGSGFRVAGGRVDPDGYLFPGRQPGDHTCPDAVGSSLARLLGGDWTAHSLRHSFATRAYAATRDLRAVQDLLGHSSSTTTDRYTAVPSRALEEAVAAL</sequence>
<dbReference type="InterPro" id="IPR044068">
    <property type="entry name" value="CB"/>
</dbReference>
<dbReference type="Gene3D" id="1.10.443.10">
    <property type="entry name" value="Intergrase catalytic core"/>
    <property type="match status" value="1"/>
</dbReference>
<dbReference type="GO" id="GO:0003677">
    <property type="term" value="F:DNA binding"/>
    <property type="evidence" value="ECO:0007669"/>
    <property type="project" value="UniProtKB-UniRule"/>
</dbReference>
<dbReference type="PANTHER" id="PTHR30349">
    <property type="entry name" value="PHAGE INTEGRASE-RELATED"/>
    <property type="match status" value="1"/>
</dbReference>
<dbReference type="InterPro" id="IPR013762">
    <property type="entry name" value="Integrase-like_cat_sf"/>
</dbReference>
<reference evidence="6 7" key="1">
    <citation type="submission" date="2020-07" db="EMBL/GenBank/DDBJ databases">
        <title>Sequencing the genomes of 1000 actinobacteria strains.</title>
        <authorList>
            <person name="Klenk H.-P."/>
        </authorList>
    </citation>
    <scope>NUCLEOTIDE SEQUENCE [LARGE SCALE GENOMIC DNA]</scope>
    <source>
        <strain evidence="6 7">DSM 100723</strain>
    </source>
</reference>
<keyword evidence="1 3" id="KW-0238">DNA-binding</keyword>
<dbReference type="Proteomes" id="UP000523079">
    <property type="component" value="Unassembled WGS sequence"/>
</dbReference>
<dbReference type="GO" id="GO:0006310">
    <property type="term" value="P:DNA recombination"/>
    <property type="evidence" value="ECO:0007669"/>
    <property type="project" value="UniProtKB-KW"/>
</dbReference>
<keyword evidence="2" id="KW-0233">DNA recombination</keyword>
<dbReference type="Pfam" id="PF00589">
    <property type="entry name" value="Phage_integrase"/>
    <property type="match status" value="1"/>
</dbReference>
<feature type="domain" description="Core-binding (CB)" evidence="5">
    <location>
        <begin position="1"/>
        <end position="36"/>
    </location>
</feature>
<dbReference type="InterPro" id="IPR002104">
    <property type="entry name" value="Integrase_catalytic"/>
</dbReference>
<dbReference type="SUPFAM" id="SSF56349">
    <property type="entry name" value="DNA breaking-rejoining enzymes"/>
    <property type="match status" value="1"/>
</dbReference>
<proteinExistence type="predicted"/>
<evidence type="ECO:0000259" key="5">
    <source>
        <dbReference type="PROSITE" id="PS51900"/>
    </source>
</evidence>
<dbReference type="PROSITE" id="PS51898">
    <property type="entry name" value="TYR_RECOMBINASE"/>
    <property type="match status" value="1"/>
</dbReference>
<accession>A0A7W3IUR7</accession>
<dbReference type="RefSeq" id="WP_182561171.1">
    <property type="nucleotide sequence ID" value="NZ_JACGWT010000005.1"/>
</dbReference>
<comment type="caution">
    <text evidence="6">The sequence shown here is derived from an EMBL/GenBank/DDBJ whole genome shotgun (WGS) entry which is preliminary data.</text>
</comment>
<evidence type="ECO:0000256" key="2">
    <source>
        <dbReference type="ARBA" id="ARBA00023172"/>
    </source>
</evidence>
<protein>
    <submittedName>
        <fullName evidence="6">Site-specific recombinase XerD</fullName>
    </submittedName>
</protein>
<dbReference type="GO" id="GO:0015074">
    <property type="term" value="P:DNA integration"/>
    <property type="evidence" value="ECO:0007669"/>
    <property type="project" value="InterPro"/>
</dbReference>
<dbReference type="PANTHER" id="PTHR30349:SF64">
    <property type="entry name" value="PROPHAGE INTEGRASE INTD-RELATED"/>
    <property type="match status" value="1"/>
</dbReference>
<dbReference type="InterPro" id="IPR050090">
    <property type="entry name" value="Tyrosine_recombinase_XerCD"/>
</dbReference>
<evidence type="ECO:0000256" key="1">
    <source>
        <dbReference type="ARBA" id="ARBA00023125"/>
    </source>
</evidence>
<dbReference type="CDD" id="cd00397">
    <property type="entry name" value="DNA_BRE_C"/>
    <property type="match status" value="1"/>
</dbReference>
<dbReference type="AlphaFoldDB" id="A0A7W3IUR7"/>
<feature type="domain" description="Tyr recombinase" evidence="4">
    <location>
        <begin position="257"/>
        <end position="437"/>
    </location>
</feature>
<dbReference type="InterPro" id="IPR011010">
    <property type="entry name" value="DNA_brk_join_enz"/>
</dbReference>